<dbReference type="Proteomes" id="UP000320762">
    <property type="component" value="Unassembled WGS sequence"/>
</dbReference>
<accession>A0A550CID5</accession>
<dbReference type="AlphaFoldDB" id="A0A550CID5"/>
<evidence type="ECO:0000256" key="2">
    <source>
        <dbReference type="SAM" id="SignalP"/>
    </source>
</evidence>
<protein>
    <recommendedName>
        <fullName evidence="5">Dickkopf N-terminal cysteine-rich domain-containing protein</fullName>
    </recommendedName>
</protein>
<feature type="chain" id="PRO_5021976704" description="Dickkopf N-terminal cysteine-rich domain-containing protein" evidence="2">
    <location>
        <begin position="22"/>
        <end position="297"/>
    </location>
</feature>
<name>A0A550CID5_9AGAR</name>
<feature type="transmembrane region" description="Helical" evidence="1">
    <location>
        <begin position="230"/>
        <end position="250"/>
    </location>
</feature>
<sequence>MIVSTYAPILLALGVLGGSVGHGGHCSTENDHLDMFTHKFMSDCTDSAFCTAPNGTCEARNCRRDEYPFGYSVDTSLPPLCAHGSFCPDEGDGCRVLVPLGGPCQLERDEQCSEPENWMELASPYNANGSICIQSTCMYANATLGQTCVTDNTTYVELGPDGNPYTIVVSRDNCRTPYFYCDATQGVCSRSLPWGSPCSADRECEQHNCVTGICADSPETPLRVPAWQCALTILSILGAMAATCIFLTIVHKRQRFEQYTELRDYYYEQMSYRNDIIALHAAAADKITREKGAHAPR</sequence>
<dbReference type="EMBL" id="VDMD01000007">
    <property type="protein sequence ID" value="TRM64557.1"/>
    <property type="molecule type" value="Genomic_DNA"/>
</dbReference>
<evidence type="ECO:0008006" key="5">
    <source>
        <dbReference type="Google" id="ProtNLM"/>
    </source>
</evidence>
<organism evidence="3 4">
    <name type="scientific">Schizophyllum amplum</name>
    <dbReference type="NCBI Taxonomy" id="97359"/>
    <lineage>
        <taxon>Eukaryota</taxon>
        <taxon>Fungi</taxon>
        <taxon>Dikarya</taxon>
        <taxon>Basidiomycota</taxon>
        <taxon>Agaricomycotina</taxon>
        <taxon>Agaricomycetes</taxon>
        <taxon>Agaricomycetidae</taxon>
        <taxon>Agaricales</taxon>
        <taxon>Schizophyllaceae</taxon>
        <taxon>Schizophyllum</taxon>
    </lineage>
</organism>
<keyword evidence="1" id="KW-0812">Transmembrane</keyword>
<feature type="signal peptide" evidence="2">
    <location>
        <begin position="1"/>
        <end position="21"/>
    </location>
</feature>
<keyword evidence="1" id="KW-0472">Membrane</keyword>
<evidence type="ECO:0000256" key="1">
    <source>
        <dbReference type="SAM" id="Phobius"/>
    </source>
</evidence>
<gene>
    <name evidence="3" type="ORF">BD626DRAFT_492214</name>
</gene>
<dbReference type="STRING" id="97359.A0A550CID5"/>
<keyword evidence="2" id="KW-0732">Signal</keyword>
<evidence type="ECO:0000313" key="4">
    <source>
        <dbReference type="Proteomes" id="UP000320762"/>
    </source>
</evidence>
<comment type="caution">
    <text evidence="3">The sequence shown here is derived from an EMBL/GenBank/DDBJ whole genome shotgun (WGS) entry which is preliminary data.</text>
</comment>
<dbReference type="OrthoDB" id="195231at2759"/>
<proteinExistence type="predicted"/>
<keyword evidence="4" id="KW-1185">Reference proteome</keyword>
<reference evidence="3 4" key="1">
    <citation type="journal article" date="2019" name="New Phytol.">
        <title>Comparative genomics reveals unique wood-decay strategies and fruiting body development in the Schizophyllaceae.</title>
        <authorList>
            <person name="Almasi E."/>
            <person name="Sahu N."/>
            <person name="Krizsan K."/>
            <person name="Balint B."/>
            <person name="Kovacs G.M."/>
            <person name="Kiss B."/>
            <person name="Cseklye J."/>
            <person name="Drula E."/>
            <person name="Henrissat B."/>
            <person name="Nagy I."/>
            <person name="Chovatia M."/>
            <person name="Adam C."/>
            <person name="LaButti K."/>
            <person name="Lipzen A."/>
            <person name="Riley R."/>
            <person name="Grigoriev I.V."/>
            <person name="Nagy L.G."/>
        </authorList>
    </citation>
    <scope>NUCLEOTIDE SEQUENCE [LARGE SCALE GENOMIC DNA]</scope>
    <source>
        <strain evidence="3 4">NL-1724</strain>
    </source>
</reference>
<evidence type="ECO:0000313" key="3">
    <source>
        <dbReference type="EMBL" id="TRM64557.1"/>
    </source>
</evidence>
<keyword evidence="1" id="KW-1133">Transmembrane helix</keyword>